<dbReference type="RefSeq" id="WP_338279528.1">
    <property type="nucleotide sequence ID" value="NZ_BTTX01000004.1"/>
</dbReference>
<dbReference type="SUPFAM" id="SSF54791">
    <property type="entry name" value="Eukaryotic type KH-domain (KH-domain type I)"/>
    <property type="match status" value="1"/>
</dbReference>
<reference evidence="11 12" key="1">
    <citation type="journal article" date="2024" name="Arch. Microbiol.">
        <title>Corallococcus caeni sp. nov., a novel myxobacterium isolated from activated sludge.</title>
        <authorList>
            <person name="Tomita S."/>
            <person name="Nakai R."/>
            <person name="Kuroda K."/>
            <person name="Kurashita H."/>
            <person name="Hatamoto M."/>
            <person name="Yamaguchi T."/>
            <person name="Narihiro T."/>
        </authorList>
    </citation>
    <scope>NUCLEOTIDE SEQUENCE [LARGE SCALE GENOMIC DNA]</scope>
    <source>
        <strain evidence="11 12">NO1</strain>
    </source>
</reference>
<feature type="binding site" evidence="8">
    <location>
        <position position="486"/>
    </location>
    <ligand>
        <name>Mg(2+)</name>
        <dbReference type="ChEBI" id="CHEBI:18420"/>
    </ligand>
</feature>
<dbReference type="InterPro" id="IPR003029">
    <property type="entry name" value="S1_domain"/>
</dbReference>
<dbReference type="SUPFAM" id="SSF46915">
    <property type="entry name" value="Polynucleotide phosphorylase/guanosine pentaphosphate synthase (PNPase/GPSI), domain 3"/>
    <property type="match status" value="1"/>
</dbReference>
<dbReference type="NCBIfam" id="NF008805">
    <property type="entry name" value="PRK11824.1"/>
    <property type="match status" value="1"/>
</dbReference>
<keyword evidence="2 8" id="KW-0963">Cytoplasm</keyword>
<dbReference type="Pfam" id="PF01138">
    <property type="entry name" value="RNase_PH"/>
    <property type="match status" value="2"/>
</dbReference>
<dbReference type="CDD" id="cd04472">
    <property type="entry name" value="S1_PNPase"/>
    <property type="match status" value="1"/>
</dbReference>
<evidence type="ECO:0000256" key="8">
    <source>
        <dbReference type="HAMAP-Rule" id="MF_01595"/>
    </source>
</evidence>
<dbReference type="PIRSF" id="PIRSF005499">
    <property type="entry name" value="PNPase"/>
    <property type="match status" value="1"/>
</dbReference>
<evidence type="ECO:0000256" key="6">
    <source>
        <dbReference type="ARBA" id="ARBA00022842"/>
    </source>
</evidence>
<keyword evidence="12" id="KW-1185">Reference proteome</keyword>
<evidence type="ECO:0000256" key="1">
    <source>
        <dbReference type="ARBA" id="ARBA00007404"/>
    </source>
</evidence>
<feature type="region of interest" description="Disordered" evidence="9">
    <location>
        <begin position="690"/>
        <end position="718"/>
    </location>
</feature>
<dbReference type="InterPro" id="IPR015848">
    <property type="entry name" value="PNPase_PH_RNA-bd_bac/org-type"/>
</dbReference>
<dbReference type="PANTHER" id="PTHR11252">
    <property type="entry name" value="POLYRIBONUCLEOTIDE NUCLEOTIDYLTRANSFERASE"/>
    <property type="match status" value="1"/>
</dbReference>
<evidence type="ECO:0000313" key="11">
    <source>
        <dbReference type="EMBL" id="GMU08705.1"/>
    </source>
</evidence>
<dbReference type="SUPFAM" id="SSF55666">
    <property type="entry name" value="Ribonuclease PH domain 2-like"/>
    <property type="match status" value="2"/>
</dbReference>
<comment type="caution">
    <text evidence="11">The sequence shown here is derived from an EMBL/GenBank/DDBJ whole genome shotgun (WGS) entry which is preliminary data.</text>
</comment>
<dbReference type="Pfam" id="PF03725">
    <property type="entry name" value="RNase_PH_C"/>
    <property type="match status" value="1"/>
</dbReference>
<keyword evidence="6 8" id="KW-0460">Magnesium</keyword>
<dbReference type="InterPro" id="IPR036456">
    <property type="entry name" value="PNPase_PH_RNA-bd_sf"/>
</dbReference>
<keyword evidence="4 8" id="KW-0548">Nucleotidyltransferase</keyword>
<dbReference type="CDD" id="cd11364">
    <property type="entry name" value="RNase_PH_PNPase_2"/>
    <property type="match status" value="1"/>
</dbReference>
<evidence type="ECO:0000256" key="5">
    <source>
        <dbReference type="ARBA" id="ARBA00022723"/>
    </source>
</evidence>
<name>A0ABQ6QXE5_9BACT</name>
<dbReference type="InterPro" id="IPR012340">
    <property type="entry name" value="NA-bd_OB-fold"/>
</dbReference>
<dbReference type="InterPro" id="IPR027408">
    <property type="entry name" value="PNPase/RNase_PH_dom_sf"/>
</dbReference>
<dbReference type="Gene3D" id="3.30.1370.10">
    <property type="entry name" value="K Homology domain, type 1"/>
    <property type="match status" value="1"/>
</dbReference>
<evidence type="ECO:0000256" key="7">
    <source>
        <dbReference type="ARBA" id="ARBA00022884"/>
    </source>
</evidence>
<dbReference type="SMART" id="SM00316">
    <property type="entry name" value="S1"/>
    <property type="match status" value="1"/>
</dbReference>
<evidence type="ECO:0000259" key="10">
    <source>
        <dbReference type="PROSITE" id="PS50126"/>
    </source>
</evidence>
<dbReference type="SUPFAM" id="SSF50249">
    <property type="entry name" value="Nucleic acid-binding proteins"/>
    <property type="match status" value="1"/>
</dbReference>
<evidence type="ECO:0000256" key="3">
    <source>
        <dbReference type="ARBA" id="ARBA00022679"/>
    </source>
</evidence>
<dbReference type="InterPro" id="IPR015847">
    <property type="entry name" value="ExoRNase_PH_dom2"/>
</dbReference>
<dbReference type="InterPro" id="IPR036345">
    <property type="entry name" value="ExoRNase_PH_dom2_sf"/>
</dbReference>
<feature type="binding site" evidence="8">
    <location>
        <position position="492"/>
    </location>
    <ligand>
        <name>Mg(2+)</name>
        <dbReference type="ChEBI" id="CHEBI:18420"/>
    </ligand>
</feature>
<dbReference type="Pfam" id="PF00013">
    <property type="entry name" value="KH_1"/>
    <property type="match status" value="1"/>
</dbReference>
<comment type="subcellular location">
    <subcellularLocation>
        <location evidence="8">Cytoplasm</location>
    </subcellularLocation>
</comment>
<dbReference type="Pfam" id="PF03726">
    <property type="entry name" value="PNPase"/>
    <property type="match status" value="1"/>
</dbReference>
<feature type="compositionally biased region" description="Low complexity" evidence="9">
    <location>
        <begin position="697"/>
        <end position="718"/>
    </location>
</feature>
<dbReference type="InterPro" id="IPR004088">
    <property type="entry name" value="KH_dom_type_1"/>
</dbReference>
<dbReference type="CDD" id="cd02393">
    <property type="entry name" value="KH-I_PNPase"/>
    <property type="match status" value="1"/>
</dbReference>
<sequence length="718" mass="77422">MLKKSVKIGENELSIETGRLAKQADGSVVVRYGDTMLLVTAVSAREKKDVDFLPLTVEYQEKLYSAGRIPGSYFKREGRLTEKETLASRLVDRSCRPLFPEGYAYETQVIASVISADPENEGDIHGITGASAALWVSDIPFNGPIAGIRVGRVGGQFVANPTAKQREQSDLDLVMAVSREAIVMVEGGAEEVSEADMVAALEFGRQNAQPALDLQDQLRTELKKQVRAYDKPATIDEGLRNQVRALAMEGVKAGYAIKEKAARYDALSKVKKAAIAALKEKMGAEFTPQVEKHAKQVIEDLKYDHMRELTVNGGRIGDRPHNVVRSITNEVGVLPRTHGSAVFTRGETQALVVVTLGTSEDEQRLELLSGQAFKRFMLHYNFPPFSVNETKPLRGPGRREVGHGALAERALRNMIPASDSFPYTVRLVSEILESNGSSSMASVCGGTLALMDAGVPIKAPVAGIAMGLVKEGEKIAILSDILGDEDHLGDMDFKVCGTSKGITSIQMDIKITGLTTEIMSRALEQARQGREHILAEMAKTLSAPRKEISQFAPRITTIQIRPEFIKNVIGPGGKVIKDIIARTGAAINIEDTGRVDIASANGEAVKAAIAMIQALTREAEIGKIYTGTVRKIAEFGAFVELFPGTDGLIHISELSDKRVKSVSDVLSEGDEVLVKVVSIDKTGKIRLSRKEAMAERTAAQGTPPAAAAAPATTPDAKA</sequence>
<dbReference type="Gene3D" id="2.40.50.140">
    <property type="entry name" value="Nucleic acid-binding proteins"/>
    <property type="match status" value="1"/>
</dbReference>
<dbReference type="EC" id="2.7.7.8" evidence="8"/>
<proteinExistence type="inferred from homology"/>
<dbReference type="CDD" id="cd11363">
    <property type="entry name" value="RNase_PH_PNPase_1"/>
    <property type="match status" value="1"/>
</dbReference>
<dbReference type="SUPFAM" id="SSF54211">
    <property type="entry name" value="Ribosomal protein S5 domain 2-like"/>
    <property type="match status" value="2"/>
</dbReference>
<gene>
    <name evidence="8 11" type="primary">pnp</name>
    <name evidence="11" type="ORF">ASNO1_49580</name>
</gene>
<accession>A0ABQ6QXE5</accession>
<comment type="catalytic activity">
    <reaction evidence="8">
        <text>RNA(n+1) + phosphate = RNA(n) + a ribonucleoside 5'-diphosphate</text>
        <dbReference type="Rhea" id="RHEA:22096"/>
        <dbReference type="Rhea" id="RHEA-COMP:14527"/>
        <dbReference type="Rhea" id="RHEA-COMP:17342"/>
        <dbReference type="ChEBI" id="CHEBI:43474"/>
        <dbReference type="ChEBI" id="CHEBI:57930"/>
        <dbReference type="ChEBI" id="CHEBI:140395"/>
        <dbReference type="EC" id="2.7.7.8"/>
    </reaction>
</comment>
<comment type="function">
    <text evidence="8">Involved in mRNA degradation. Catalyzes the phosphorolysis of single-stranded polyribonucleotides processively in the 3'- to 5'-direction.</text>
</comment>
<dbReference type="EMBL" id="BTTX01000004">
    <property type="protein sequence ID" value="GMU08705.1"/>
    <property type="molecule type" value="Genomic_DNA"/>
</dbReference>
<dbReference type="HAMAP" id="MF_01595">
    <property type="entry name" value="PNPase"/>
    <property type="match status" value="1"/>
</dbReference>
<keyword evidence="7 8" id="KW-0694">RNA-binding</keyword>
<organism evidence="11 12">
    <name type="scientific">Corallococcus caeni</name>
    <dbReference type="NCBI Taxonomy" id="3082388"/>
    <lineage>
        <taxon>Bacteria</taxon>
        <taxon>Pseudomonadati</taxon>
        <taxon>Myxococcota</taxon>
        <taxon>Myxococcia</taxon>
        <taxon>Myxococcales</taxon>
        <taxon>Cystobacterineae</taxon>
        <taxon>Myxococcaceae</taxon>
        <taxon>Corallococcus</taxon>
    </lineage>
</organism>
<dbReference type="Pfam" id="PF00575">
    <property type="entry name" value="S1"/>
    <property type="match status" value="1"/>
</dbReference>
<keyword evidence="3 8" id="KW-0808">Transferase</keyword>
<dbReference type="InterPro" id="IPR020568">
    <property type="entry name" value="Ribosomal_Su5_D2-typ_SF"/>
</dbReference>
<evidence type="ECO:0000256" key="9">
    <source>
        <dbReference type="SAM" id="MobiDB-lite"/>
    </source>
</evidence>
<evidence type="ECO:0000256" key="2">
    <source>
        <dbReference type="ARBA" id="ARBA00022490"/>
    </source>
</evidence>
<evidence type="ECO:0000256" key="4">
    <source>
        <dbReference type="ARBA" id="ARBA00022695"/>
    </source>
</evidence>
<dbReference type="SMART" id="SM00322">
    <property type="entry name" value="KH"/>
    <property type="match status" value="1"/>
</dbReference>
<dbReference type="InterPro" id="IPR001247">
    <property type="entry name" value="ExoRNase_PH_dom1"/>
</dbReference>
<dbReference type="NCBIfam" id="TIGR03591">
    <property type="entry name" value="polynuc_phos"/>
    <property type="match status" value="1"/>
</dbReference>
<dbReference type="PROSITE" id="PS50126">
    <property type="entry name" value="S1"/>
    <property type="match status" value="1"/>
</dbReference>
<keyword evidence="5 8" id="KW-0479">Metal-binding</keyword>
<comment type="similarity">
    <text evidence="1 8">Belongs to the polyribonucleotide nucleotidyltransferase family.</text>
</comment>
<comment type="cofactor">
    <cofactor evidence="8">
        <name>Mg(2+)</name>
        <dbReference type="ChEBI" id="CHEBI:18420"/>
    </cofactor>
</comment>
<protein>
    <recommendedName>
        <fullName evidence="8">Polyribonucleotide nucleotidyltransferase</fullName>
        <ecNumber evidence="8">2.7.7.8</ecNumber>
    </recommendedName>
    <alternativeName>
        <fullName evidence="8">Polynucleotide phosphorylase</fullName>
        <shortName evidence="8">PNPase</shortName>
    </alternativeName>
</protein>
<dbReference type="Proteomes" id="UP001342631">
    <property type="component" value="Unassembled WGS sequence"/>
</dbReference>
<dbReference type="Gene3D" id="3.30.230.70">
    <property type="entry name" value="GHMP Kinase, N-terminal domain"/>
    <property type="match status" value="2"/>
</dbReference>
<dbReference type="InterPro" id="IPR036612">
    <property type="entry name" value="KH_dom_type_1_sf"/>
</dbReference>
<dbReference type="InterPro" id="IPR004087">
    <property type="entry name" value="KH_dom"/>
</dbReference>
<dbReference type="PANTHER" id="PTHR11252:SF0">
    <property type="entry name" value="POLYRIBONUCLEOTIDE NUCLEOTIDYLTRANSFERASE 1, MITOCHONDRIAL"/>
    <property type="match status" value="1"/>
</dbReference>
<dbReference type="InterPro" id="IPR012162">
    <property type="entry name" value="PNPase"/>
</dbReference>
<dbReference type="PROSITE" id="PS50084">
    <property type="entry name" value="KH_TYPE_1"/>
    <property type="match status" value="1"/>
</dbReference>
<feature type="domain" description="S1 motif" evidence="10">
    <location>
        <begin position="622"/>
        <end position="690"/>
    </location>
</feature>
<evidence type="ECO:0000313" key="12">
    <source>
        <dbReference type="Proteomes" id="UP001342631"/>
    </source>
</evidence>